<reference evidence="2 3" key="1">
    <citation type="submission" date="2019-08" db="EMBL/GenBank/DDBJ databases">
        <title>Genome of Psychroserpens burtonensis ACAM 167.</title>
        <authorList>
            <person name="Bowman J.P."/>
        </authorList>
    </citation>
    <scope>NUCLEOTIDE SEQUENCE [LARGE SCALE GENOMIC DNA]</scope>
    <source>
        <strain evidence="2 3">ACAM 167</strain>
    </source>
</reference>
<sequence length="277" mass="30766">MKNSTLILLLVFGFGTYSFAQELEKIKGDRNLTIEQTYIDGFKTIVVAEDFNIELFYSKKPSVQIETDSNLHEYIKINVIDSVLTITTSREIRARSLNIKVNYSDAFSNIEVKDDAEVRSLTSLELTDASLKTSGSARAYLNIKANSFSFISTEKAKVKLNVTATNVALEISDNTKMDALINATDVKMDLYQRSSATLEGTITNLNLRADNNAQLNGKNFTTKTCTILAEMDSNVYIDVIDAITIDASGSSEIYLFGNPKITLNTFIGTVKLQKKEK</sequence>
<dbReference type="InterPro" id="IPR021255">
    <property type="entry name" value="DUF2807"/>
</dbReference>
<accession>A0A5C7BDW7</accession>
<organism evidence="2 3">
    <name type="scientific">Psychroserpens burtonensis</name>
    <dbReference type="NCBI Taxonomy" id="49278"/>
    <lineage>
        <taxon>Bacteria</taxon>
        <taxon>Pseudomonadati</taxon>
        <taxon>Bacteroidota</taxon>
        <taxon>Flavobacteriia</taxon>
        <taxon>Flavobacteriales</taxon>
        <taxon>Flavobacteriaceae</taxon>
        <taxon>Psychroserpens</taxon>
    </lineage>
</organism>
<comment type="caution">
    <text evidence="2">The sequence shown here is derived from an EMBL/GenBank/DDBJ whole genome shotgun (WGS) entry which is preliminary data.</text>
</comment>
<gene>
    <name evidence="2" type="ORF">ES692_01430</name>
</gene>
<evidence type="ECO:0000259" key="1">
    <source>
        <dbReference type="Pfam" id="PF10988"/>
    </source>
</evidence>
<keyword evidence="3" id="KW-1185">Reference proteome</keyword>
<dbReference type="Pfam" id="PF10988">
    <property type="entry name" value="DUF2807"/>
    <property type="match status" value="1"/>
</dbReference>
<protein>
    <submittedName>
        <fullName evidence="2">DUF2807 domain-containing protein</fullName>
    </submittedName>
</protein>
<evidence type="ECO:0000313" key="3">
    <source>
        <dbReference type="Proteomes" id="UP000321938"/>
    </source>
</evidence>
<dbReference type="AlphaFoldDB" id="A0A5C7BDW7"/>
<dbReference type="EMBL" id="VOSB01000002">
    <property type="protein sequence ID" value="TXE19949.1"/>
    <property type="molecule type" value="Genomic_DNA"/>
</dbReference>
<evidence type="ECO:0000313" key="2">
    <source>
        <dbReference type="EMBL" id="TXE19949.1"/>
    </source>
</evidence>
<dbReference type="Proteomes" id="UP000321938">
    <property type="component" value="Unassembled WGS sequence"/>
</dbReference>
<dbReference type="STRING" id="1123037.GCA_000425305_02814"/>
<dbReference type="RefSeq" id="WP_147230882.1">
    <property type="nucleotide sequence ID" value="NZ_VOSB01000002.1"/>
</dbReference>
<name>A0A5C7BDW7_9FLAO</name>
<dbReference type="Gene3D" id="2.160.20.120">
    <property type="match status" value="1"/>
</dbReference>
<proteinExistence type="predicted"/>
<feature type="domain" description="Putative auto-transporter adhesin head GIN" evidence="1">
    <location>
        <begin position="42"/>
        <end position="179"/>
    </location>
</feature>
<dbReference type="OrthoDB" id="1419485at2"/>